<organism evidence="10 11">
    <name type="scientific">Candidatus Methanoperedens nitratireducens</name>
    <dbReference type="NCBI Taxonomy" id="1392998"/>
    <lineage>
        <taxon>Archaea</taxon>
        <taxon>Methanobacteriati</taxon>
        <taxon>Methanobacteriota</taxon>
        <taxon>Stenosarchaea group</taxon>
        <taxon>Methanomicrobia</taxon>
        <taxon>Methanosarcinales</taxon>
        <taxon>ANME-2 cluster</taxon>
        <taxon>Candidatus Methanoperedentaceae</taxon>
        <taxon>Candidatus Methanoperedens</taxon>
    </lineage>
</organism>
<keyword evidence="3 8" id="KW-0812">Transmembrane</keyword>
<comment type="caution">
    <text evidence="10">The sequence shown here is derived from an EMBL/GenBank/DDBJ whole genome shotgun (WGS) entry which is preliminary data.</text>
</comment>
<reference evidence="10 11" key="1">
    <citation type="submission" date="2015-09" db="EMBL/GenBank/DDBJ databases">
        <title>A metagenomics-based metabolic model of nitrate-dependent anaerobic oxidation of methane by Methanoperedens-like archaea.</title>
        <authorList>
            <person name="Arshad A."/>
            <person name="Speth D.R."/>
            <person name="De Graaf R.M."/>
            <person name="Op Den Camp H.J."/>
            <person name="Jetten M.S."/>
            <person name="Welte C.U."/>
        </authorList>
    </citation>
    <scope>NUCLEOTIDE SEQUENCE [LARGE SCALE GENOMIC DNA]</scope>
</reference>
<dbReference type="EMBL" id="LKCM01000265">
    <property type="protein sequence ID" value="KPQ42109.1"/>
    <property type="molecule type" value="Genomic_DNA"/>
</dbReference>
<evidence type="ECO:0000256" key="3">
    <source>
        <dbReference type="ARBA" id="ARBA00022692"/>
    </source>
</evidence>
<dbReference type="InterPro" id="IPR022441">
    <property type="entry name" value="Para_beta_helix_rpt-2"/>
</dbReference>
<dbReference type="Proteomes" id="UP000050360">
    <property type="component" value="Unassembled WGS sequence"/>
</dbReference>
<name>A0A0P7ZF23_9EURY</name>
<comment type="pathway">
    <text evidence="2">Protein modification; protein ubiquitination.</text>
</comment>
<evidence type="ECO:0000256" key="4">
    <source>
        <dbReference type="ARBA" id="ARBA00022737"/>
    </source>
</evidence>
<dbReference type="AlphaFoldDB" id="A0A0P7ZF23"/>
<dbReference type="NCBIfam" id="TIGR03804">
    <property type="entry name" value="para_beta_helix"/>
    <property type="match status" value="4"/>
</dbReference>
<dbReference type="SUPFAM" id="SSF51126">
    <property type="entry name" value="Pectin lyase-like"/>
    <property type="match status" value="1"/>
</dbReference>
<dbReference type="GO" id="GO:0012505">
    <property type="term" value="C:endomembrane system"/>
    <property type="evidence" value="ECO:0007669"/>
    <property type="project" value="UniProtKB-SubCell"/>
</dbReference>
<protein>
    <submittedName>
        <fullName evidence="10">Cell surface protein</fullName>
    </submittedName>
</protein>
<evidence type="ECO:0000256" key="1">
    <source>
        <dbReference type="ARBA" id="ARBA00004127"/>
    </source>
</evidence>
<keyword evidence="4" id="KW-0677">Repeat</keyword>
<keyword evidence="7 8" id="KW-0472">Membrane</keyword>
<feature type="transmembrane region" description="Helical" evidence="8">
    <location>
        <begin position="311"/>
        <end position="329"/>
    </location>
</feature>
<evidence type="ECO:0000256" key="2">
    <source>
        <dbReference type="ARBA" id="ARBA00004906"/>
    </source>
</evidence>
<evidence type="ECO:0000313" key="11">
    <source>
        <dbReference type="Proteomes" id="UP000050360"/>
    </source>
</evidence>
<dbReference type="PANTHER" id="PTHR22990">
    <property type="entry name" value="F-BOX ONLY PROTEIN"/>
    <property type="match status" value="1"/>
</dbReference>
<evidence type="ECO:0000256" key="8">
    <source>
        <dbReference type="SAM" id="Phobius"/>
    </source>
</evidence>
<comment type="subcellular location">
    <subcellularLocation>
        <location evidence="1">Endomembrane system</location>
        <topology evidence="1">Multi-pass membrane protein</topology>
    </subcellularLocation>
</comment>
<dbReference type="Pfam" id="PF04191">
    <property type="entry name" value="PEMT"/>
    <property type="match status" value="1"/>
</dbReference>
<keyword evidence="5" id="KW-0833">Ubl conjugation pathway</keyword>
<dbReference type="InterPro" id="IPR007742">
    <property type="entry name" value="NosD_dom"/>
</dbReference>
<dbReference type="InterPro" id="IPR011050">
    <property type="entry name" value="Pectin_lyase_fold/virulence"/>
</dbReference>
<feature type="domain" description="Periplasmic copper-binding protein NosD beta helix" evidence="9">
    <location>
        <begin position="178"/>
        <end position="308"/>
    </location>
</feature>
<dbReference type="Gene3D" id="2.160.20.10">
    <property type="entry name" value="Single-stranded right-handed beta-helix, Pectin lyase-like"/>
    <property type="match status" value="1"/>
</dbReference>
<dbReference type="PATRIC" id="fig|1719120.3.peg.3629"/>
<dbReference type="SMART" id="SM00710">
    <property type="entry name" value="PbH1"/>
    <property type="match status" value="8"/>
</dbReference>
<feature type="transmembrane region" description="Helical" evidence="8">
    <location>
        <begin position="426"/>
        <end position="454"/>
    </location>
</feature>
<evidence type="ECO:0000256" key="5">
    <source>
        <dbReference type="ARBA" id="ARBA00022786"/>
    </source>
</evidence>
<dbReference type="InterPro" id="IPR012334">
    <property type="entry name" value="Pectin_lyas_fold"/>
</dbReference>
<dbReference type="PANTHER" id="PTHR22990:SF15">
    <property type="entry name" value="F-BOX ONLY PROTEIN 10"/>
    <property type="match status" value="1"/>
</dbReference>
<evidence type="ECO:0000256" key="6">
    <source>
        <dbReference type="ARBA" id="ARBA00022989"/>
    </source>
</evidence>
<sequence length="493" mass="55402">MNKKNDLIAVATILTLMFFVTSAMVVSATTIYVPDNYVTIQEAVNAANEGDIIIARDGTYFENINVNKRLTIRSENGYAFTTVIAANPKNHVFRVSADYVNINGLTITGATSNKLPEYAAGIYLELGVDYSNISDNNVSHNGDGIWIWNSSNNIIANNTANSNGNIGIFLAPISDNNTIIDNIVNLNNVSGIELWSSNNNMIANNTASGNDRSIYLFESSENTLINNNADSNKNSGICLLVSGNNLLQNNILSNNNYGIYLDKSRNNRLQNNTLSNNNYGIYMFSSESIIDLNNFIDNKENIYSETSRPQILEIISSIAGLLAMLYIAFKYKRHFSRFSNLSKKVIVGLQLFIIILNIFFYLSLISQNSWLISFNVIFILVSKVFGLPIFALGVFIIFWSMYYLIKEIIVRKNKMMVKGPYAFVRHPMYLGWIVGVLGLALFGNSLIGLIYSFILALNLSHISEYEEEDLRTRIGHEYVEYINKVPKLFPFRM</sequence>
<feature type="transmembrane region" description="Helical" evidence="8">
    <location>
        <begin position="376"/>
        <end position="405"/>
    </location>
</feature>
<feature type="transmembrane region" description="Helical" evidence="8">
    <location>
        <begin position="341"/>
        <end position="364"/>
    </location>
</feature>
<proteinExistence type="predicted"/>
<dbReference type="Gene3D" id="1.20.120.1630">
    <property type="match status" value="1"/>
</dbReference>
<dbReference type="InterPro" id="IPR007318">
    <property type="entry name" value="Phopholipid_MeTrfase"/>
</dbReference>
<dbReference type="Pfam" id="PF05048">
    <property type="entry name" value="NosD"/>
    <property type="match status" value="1"/>
</dbReference>
<evidence type="ECO:0000256" key="7">
    <source>
        <dbReference type="ARBA" id="ARBA00023136"/>
    </source>
</evidence>
<accession>A0A0P7ZF23</accession>
<dbReference type="InterPro" id="IPR051550">
    <property type="entry name" value="SCF-Subunits/Alg-Epimerases"/>
</dbReference>
<dbReference type="InterPro" id="IPR006626">
    <property type="entry name" value="PbH1"/>
</dbReference>
<keyword evidence="6 8" id="KW-1133">Transmembrane helix</keyword>
<evidence type="ECO:0000259" key="9">
    <source>
        <dbReference type="Pfam" id="PF05048"/>
    </source>
</evidence>
<evidence type="ECO:0000313" key="10">
    <source>
        <dbReference type="EMBL" id="KPQ42109.1"/>
    </source>
</evidence>
<gene>
    <name evidence="10" type="ORF">MPEBLZ_03341</name>
</gene>